<reference evidence="2 3" key="1">
    <citation type="submission" date="2023-07" db="EMBL/GenBank/DDBJ databases">
        <title>Sequencing the genomes of 1000 actinobacteria strains.</title>
        <authorList>
            <person name="Klenk H.-P."/>
        </authorList>
    </citation>
    <scope>NUCLEOTIDE SEQUENCE [LARGE SCALE GENOMIC DNA]</scope>
    <source>
        <strain evidence="2 3">DSM 46740</strain>
    </source>
</reference>
<accession>A0ABT9QAB0</accession>
<gene>
    <name evidence="2" type="ORF">J2853_002912</name>
</gene>
<evidence type="ECO:0000256" key="1">
    <source>
        <dbReference type="SAM" id="MobiDB-lite"/>
    </source>
</evidence>
<feature type="region of interest" description="Disordered" evidence="1">
    <location>
        <begin position="1"/>
        <end position="44"/>
    </location>
</feature>
<sequence length="65" mass="7476">MGRVSQGTIRKLPVEFGPERRDQPANRKREGGRGGRPHAFNAQTYKRRNLVERCFGKLKRIGNLL</sequence>
<feature type="compositionally biased region" description="Basic and acidic residues" evidence="1">
    <location>
        <begin position="17"/>
        <end position="33"/>
    </location>
</feature>
<evidence type="ECO:0000313" key="2">
    <source>
        <dbReference type="EMBL" id="MDP9843701.1"/>
    </source>
</evidence>
<dbReference type="EMBL" id="JAUSQU010000001">
    <property type="protein sequence ID" value="MDP9843701.1"/>
    <property type="molecule type" value="Genomic_DNA"/>
</dbReference>
<evidence type="ECO:0000313" key="3">
    <source>
        <dbReference type="Proteomes" id="UP001225356"/>
    </source>
</evidence>
<name>A0ABT9QAB0_9ACTN</name>
<organism evidence="2 3">
    <name type="scientific">Streptosporangium lutulentum</name>
    <dbReference type="NCBI Taxonomy" id="1461250"/>
    <lineage>
        <taxon>Bacteria</taxon>
        <taxon>Bacillati</taxon>
        <taxon>Actinomycetota</taxon>
        <taxon>Actinomycetes</taxon>
        <taxon>Streptosporangiales</taxon>
        <taxon>Streptosporangiaceae</taxon>
        <taxon>Streptosporangium</taxon>
    </lineage>
</organism>
<dbReference type="Proteomes" id="UP001225356">
    <property type="component" value="Unassembled WGS sequence"/>
</dbReference>
<keyword evidence="3" id="KW-1185">Reference proteome</keyword>
<proteinExistence type="predicted"/>
<comment type="caution">
    <text evidence="2">The sequence shown here is derived from an EMBL/GenBank/DDBJ whole genome shotgun (WGS) entry which is preliminary data.</text>
</comment>
<protein>
    <submittedName>
        <fullName evidence="2">Transposase</fullName>
    </submittedName>
</protein>